<dbReference type="InterPro" id="IPR013083">
    <property type="entry name" value="Znf_RING/FYVE/PHD"/>
</dbReference>
<protein>
    <submittedName>
        <fullName evidence="8">Uncharacterized protein</fullName>
    </submittedName>
</protein>
<accession>A0A3Q3W850</accession>
<dbReference type="Pfam" id="PF13445">
    <property type="entry name" value="zf-RING_UBOX"/>
    <property type="match status" value="1"/>
</dbReference>
<dbReference type="CDD" id="cd19769">
    <property type="entry name" value="Bbox2_TRIM16-like"/>
    <property type="match status" value="1"/>
</dbReference>
<evidence type="ECO:0000259" key="6">
    <source>
        <dbReference type="PROSITE" id="PS50089"/>
    </source>
</evidence>
<reference evidence="8" key="2">
    <citation type="submission" date="2025-09" db="UniProtKB">
        <authorList>
            <consortium name="Ensembl"/>
        </authorList>
    </citation>
    <scope>IDENTIFICATION</scope>
</reference>
<dbReference type="GO" id="GO:0008270">
    <property type="term" value="F:zinc ion binding"/>
    <property type="evidence" value="ECO:0007669"/>
    <property type="project" value="UniProtKB-KW"/>
</dbReference>
<dbReference type="PANTHER" id="PTHR25465:SF32">
    <property type="entry name" value="BLOODTHIRSTY-RELATED GENE FAMILY, MEMBER 16 ISOFORM X1-RELATED"/>
    <property type="match status" value="1"/>
</dbReference>
<dbReference type="PROSITE" id="PS00518">
    <property type="entry name" value="ZF_RING_1"/>
    <property type="match status" value="1"/>
</dbReference>
<dbReference type="InterPro" id="IPR001841">
    <property type="entry name" value="Znf_RING"/>
</dbReference>
<sequence length="430" mass="48711">MASAKLSLSNEQFLCSICLEIFTEPVSTPCGHNYCKDCIKAYWSVSDVSQCPMCKETFREAPELQVNREFRDMLEVFKRTFIACNDSSPPAEPGAVHCDLCHGTKHKALKSCLVCLASYCNVHLEPHCTVQAFMWHKLVDPVATLQDRVCKKHNKMIEFFCRDDQSCVCAACLRDDHGKHNVVSVEEELKEKKPQLKVIKKQVKQTLAAKRTIAEKIQNSVMQGRQDVEKTKAETVKAFDALVASIETRKGRLIERLEEKQKAAEQQAEALFSQLQLEITEIDHTITKLEELSETEDDFRLLQGLPSVPSTSNSKPHFSARVRPLLNLETVRSAVARMEETLNEEMDSIIEEVDLVDKEETVEESVRTKTKMVFNDELGMIQRVFSVNVTLDPKTAHPSLILSGNRKQRCYPTCRLRLCSPCVCERAAVS</sequence>
<dbReference type="Gene3D" id="3.30.160.60">
    <property type="entry name" value="Classic Zinc Finger"/>
    <property type="match status" value="1"/>
</dbReference>
<evidence type="ECO:0000256" key="1">
    <source>
        <dbReference type="ARBA" id="ARBA00022723"/>
    </source>
</evidence>
<evidence type="ECO:0000313" key="9">
    <source>
        <dbReference type="Proteomes" id="UP000261620"/>
    </source>
</evidence>
<dbReference type="OMA" id="CWTLGSY"/>
<dbReference type="InterPro" id="IPR051051">
    <property type="entry name" value="E3_ubiq-ligase_TRIM/RNF"/>
</dbReference>
<evidence type="ECO:0000259" key="7">
    <source>
        <dbReference type="PROSITE" id="PS50119"/>
    </source>
</evidence>
<dbReference type="Gene3D" id="4.10.830.40">
    <property type="match status" value="1"/>
</dbReference>
<dbReference type="InterPro" id="IPR058030">
    <property type="entry name" value="TRIM8/14/16/25/29/45/65_CC"/>
</dbReference>
<keyword evidence="1" id="KW-0479">Metal-binding</keyword>
<dbReference type="Ensembl" id="ENSMMOT00000012952.1">
    <property type="protein sequence ID" value="ENSMMOP00000012741.1"/>
    <property type="gene ID" value="ENSMMOG00000009790.1"/>
</dbReference>
<evidence type="ECO:0000256" key="4">
    <source>
        <dbReference type="PROSITE-ProRule" id="PRU00024"/>
    </source>
</evidence>
<dbReference type="STRING" id="94237.ENSMMOP00000012741"/>
<feature type="domain" description="RING-type" evidence="6">
    <location>
        <begin position="15"/>
        <end position="55"/>
    </location>
</feature>
<dbReference type="SUPFAM" id="SSF57850">
    <property type="entry name" value="RING/U-box"/>
    <property type="match status" value="1"/>
</dbReference>
<dbReference type="PROSITE" id="PS50089">
    <property type="entry name" value="ZF_RING_2"/>
    <property type="match status" value="1"/>
</dbReference>
<keyword evidence="3" id="KW-0862">Zinc</keyword>
<evidence type="ECO:0000313" key="8">
    <source>
        <dbReference type="Ensembl" id="ENSMMOP00000012741.1"/>
    </source>
</evidence>
<keyword evidence="5" id="KW-0175">Coiled coil</keyword>
<keyword evidence="9" id="KW-1185">Reference proteome</keyword>
<evidence type="ECO:0000256" key="3">
    <source>
        <dbReference type="ARBA" id="ARBA00022833"/>
    </source>
</evidence>
<dbReference type="InterPro" id="IPR000315">
    <property type="entry name" value="Znf_B-box"/>
</dbReference>
<dbReference type="SMART" id="SM00336">
    <property type="entry name" value="BBOX"/>
    <property type="match status" value="1"/>
</dbReference>
<dbReference type="InterPro" id="IPR017907">
    <property type="entry name" value="Znf_RING_CS"/>
</dbReference>
<dbReference type="Pfam" id="PF25600">
    <property type="entry name" value="TRIM_CC"/>
    <property type="match status" value="1"/>
</dbReference>
<dbReference type="Proteomes" id="UP000261620">
    <property type="component" value="Unplaced"/>
</dbReference>
<organism evidence="8 9">
    <name type="scientific">Mola mola</name>
    <name type="common">Ocean sunfish</name>
    <name type="synonym">Tetraodon mola</name>
    <dbReference type="NCBI Taxonomy" id="94237"/>
    <lineage>
        <taxon>Eukaryota</taxon>
        <taxon>Metazoa</taxon>
        <taxon>Chordata</taxon>
        <taxon>Craniata</taxon>
        <taxon>Vertebrata</taxon>
        <taxon>Euteleostomi</taxon>
        <taxon>Actinopterygii</taxon>
        <taxon>Neopterygii</taxon>
        <taxon>Teleostei</taxon>
        <taxon>Neoteleostei</taxon>
        <taxon>Acanthomorphata</taxon>
        <taxon>Eupercaria</taxon>
        <taxon>Tetraodontiformes</taxon>
        <taxon>Molidae</taxon>
        <taxon>Mola</taxon>
    </lineage>
</organism>
<reference evidence="8" key="1">
    <citation type="submission" date="2025-08" db="UniProtKB">
        <authorList>
            <consortium name="Ensembl"/>
        </authorList>
    </citation>
    <scope>IDENTIFICATION</scope>
</reference>
<proteinExistence type="predicted"/>
<dbReference type="PROSITE" id="PS50119">
    <property type="entry name" value="ZF_BBOX"/>
    <property type="match status" value="1"/>
</dbReference>
<feature type="domain" description="B box-type" evidence="7">
    <location>
        <begin position="145"/>
        <end position="185"/>
    </location>
</feature>
<evidence type="ECO:0000256" key="2">
    <source>
        <dbReference type="ARBA" id="ARBA00022771"/>
    </source>
</evidence>
<dbReference type="InterPro" id="IPR027370">
    <property type="entry name" value="Znf-RING_euk"/>
</dbReference>
<name>A0A3Q3W850_MOLML</name>
<dbReference type="SMART" id="SM00184">
    <property type="entry name" value="RING"/>
    <property type="match status" value="1"/>
</dbReference>
<feature type="coiled-coil region" evidence="5">
    <location>
        <begin position="243"/>
        <end position="274"/>
    </location>
</feature>
<dbReference type="SUPFAM" id="SSF57845">
    <property type="entry name" value="B-box zinc-binding domain"/>
    <property type="match status" value="1"/>
</dbReference>
<evidence type="ECO:0000256" key="5">
    <source>
        <dbReference type="SAM" id="Coils"/>
    </source>
</evidence>
<dbReference type="Gene3D" id="3.30.40.10">
    <property type="entry name" value="Zinc/RING finger domain, C3HC4 (zinc finger)"/>
    <property type="match status" value="1"/>
</dbReference>
<dbReference type="Pfam" id="PF00643">
    <property type="entry name" value="zf-B_box"/>
    <property type="match status" value="1"/>
</dbReference>
<dbReference type="PANTHER" id="PTHR25465">
    <property type="entry name" value="B-BOX DOMAIN CONTAINING"/>
    <property type="match status" value="1"/>
</dbReference>
<dbReference type="AlphaFoldDB" id="A0A3Q3W850"/>
<keyword evidence="2 4" id="KW-0863">Zinc-finger</keyword>